<protein>
    <submittedName>
        <fullName evidence="2">Vacuolar protein sorting-associated protein</fullName>
    </submittedName>
</protein>
<dbReference type="Pfam" id="PF00149">
    <property type="entry name" value="Metallophos"/>
    <property type="match status" value="1"/>
</dbReference>
<sequence>MDLIVRKIPQSDTIKVYPVSDVHLGSILHDKEGWQAFCRRVEREEAYLILGGDLINNNTRNAVGSPFEDYIRPREQKKMMVEMLTPIKDKILCAVSGNHEARTARDTDQDIMGDIMCKLDMEDYYAEDIAFLKLEIGRRVTRDIPITSYTMAVTHGSGGGIYTGATVNRNERFGYTIEGIDALIVGHTHKGTISKPKKIVVDSNNNVIRTKQLVVVSCTAWQQYGGYAARKMLLPSSESDHEQPQTLLLCGNKTGTKRITTVW</sequence>
<evidence type="ECO:0000259" key="1">
    <source>
        <dbReference type="Pfam" id="PF00149"/>
    </source>
</evidence>
<organism evidence="2">
    <name type="scientific">Myoviridae sp. ctjz83</name>
    <dbReference type="NCBI Taxonomy" id="2826083"/>
    <lineage>
        <taxon>Viruses</taxon>
        <taxon>Duplodnaviria</taxon>
        <taxon>Heunggongvirae</taxon>
        <taxon>Uroviricota</taxon>
        <taxon>Caudoviricetes</taxon>
    </lineage>
</organism>
<reference evidence="2" key="1">
    <citation type="journal article" date="2021" name="Proc. Natl. Acad. Sci. U.S.A.">
        <title>A Catalog of Tens of Thousands of Viruses from Human Metagenomes Reveals Hidden Associations with Chronic Diseases.</title>
        <authorList>
            <person name="Tisza M.J."/>
            <person name="Buck C.B."/>
        </authorList>
    </citation>
    <scope>NUCLEOTIDE SEQUENCE</scope>
    <source>
        <strain evidence="2">Ctjz83</strain>
    </source>
</reference>
<evidence type="ECO:0000313" key="2">
    <source>
        <dbReference type="EMBL" id="DAD55465.1"/>
    </source>
</evidence>
<feature type="domain" description="Calcineurin-like phosphoesterase" evidence="1">
    <location>
        <begin position="16"/>
        <end position="190"/>
    </location>
</feature>
<dbReference type="GO" id="GO:0016787">
    <property type="term" value="F:hydrolase activity"/>
    <property type="evidence" value="ECO:0007669"/>
    <property type="project" value="InterPro"/>
</dbReference>
<dbReference type="Gene3D" id="3.60.21.10">
    <property type="match status" value="1"/>
</dbReference>
<accession>A0A8D9UHF4</accession>
<dbReference type="SUPFAM" id="SSF56300">
    <property type="entry name" value="Metallo-dependent phosphatases"/>
    <property type="match status" value="1"/>
</dbReference>
<dbReference type="EMBL" id="BK014725">
    <property type="protein sequence ID" value="DAD55465.1"/>
    <property type="molecule type" value="Genomic_DNA"/>
</dbReference>
<name>A0A8D9UHF4_9CAUD</name>
<dbReference type="InterPro" id="IPR029052">
    <property type="entry name" value="Metallo-depent_PP-like"/>
</dbReference>
<dbReference type="InterPro" id="IPR004843">
    <property type="entry name" value="Calcineurin-like_PHP"/>
</dbReference>
<proteinExistence type="predicted"/>